<dbReference type="EMBL" id="JADNYM010000006">
    <property type="protein sequence ID" value="MBG0738950.1"/>
    <property type="molecule type" value="Genomic_DNA"/>
</dbReference>
<evidence type="ECO:0000313" key="2">
    <source>
        <dbReference type="EMBL" id="MBG0738950.1"/>
    </source>
</evidence>
<sequence>MRPIKSTGTAGQAEKMGVEPVTADTSGPDNAARKTDLEAGFQFVLDHDADLLQRLADA</sequence>
<dbReference type="Proteomes" id="UP000655366">
    <property type="component" value="Unassembled WGS sequence"/>
</dbReference>
<organism evidence="2 3">
    <name type="scientific">Arthrobacter terrae</name>
    <dbReference type="NCBI Taxonomy" id="2935737"/>
    <lineage>
        <taxon>Bacteria</taxon>
        <taxon>Bacillati</taxon>
        <taxon>Actinomycetota</taxon>
        <taxon>Actinomycetes</taxon>
        <taxon>Micrococcales</taxon>
        <taxon>Micrococcaceae</taxon>
        <taxon>Arthrobacter</taxon>
    </lineage>
</organism>
<name>A0A931CML8_9MICC</name>
<dbReference type="AlphaFoldDB" id="A0A931CML8"/>
<proteinExistence type="predicted"/>
<reference evidence="2 3" key="1">
    <citation type="submission" date="2020-11" db="EMBL/GenBank/DDBJ databases">
        <title>Arthrobacter antarcticus sp. nov., isolated from Antarctic Soil.</title>
        <authorList>
            <person name="Li J."/>
        </authorList>
    </citation>
    <scope>NUCLEOTIDE SEQUENCE [LARGE SCALE GENOMIC DNA]</scope>
    <source>
        <strain evidence="2 3">Z1-20</strain>
    </source>
</reference>
<protein>
    <submittedName>
        <fullName evidence="2">Uncharacterized protein</fullName>
    </submittedName>
</protein>
<feature type="compositionally biased region" description="Polar residues" evidence="1">
    <location>
        <begin position="1"/>
        <end position="10"/>
    </location>
</feature>
<keyword evidence="3" id="KW-1185">Reference proteome</keyword>
<gene>
    <name evidence="2" type="ORF">IV500_05870</name>
</gene>
<accession>A0A931CML8</accession>
<evidence type="ECO:0000313" key="3">
    <source>
        <dbReference type="Proteomes" id="UP000655366"/>
    </source>
</evidence>
<comment type="caution">
    <text evidence="2">The sequence shown here is derived from an EMBL/GenBank/DDBJ whole genome shotgun (WGS) entry which is preliminary data.</text>
</comment>
<feature type="region of interest" description="Disordered" evidence="1">
    <location>
        <begin position="1"/>
        <end position="33"/>
    </location>
</feature>
<evidence type="ECO:0000256" key="1">
    <source>
        <dbReference type="SAM" id="MobiDB-lite"/>
    </source>
</evidence>
<dbReference type="RefSeq" id="WP_196395902.1">
    <property type="nucleotide sequence ID" value="NZ_JADNYM010000006.1"/>
</dbReference>